<feature type="compositionally biased region" description="Polar residues" evidence="1">
    <location>
        <begin position="1"/>
        <end position="22"/>
    </location>
</feature>
<dbReference type="AlphaFoldDB" id="A0AAV3QVR5"/>
<evidence type="ECO:0000313" key="2">
    <source>
        <dbReference type="EMBL" id="GAA0168130.1"/>
    </source>
</evidence>
<proteinExistence type="predicted"/>
<gene>
    <name evidence="2" type="ORF">LIER_22916</name>
</gene>
<evidence type="ECO:0000313" key="3">
    <source>
        <dbReference type="Proteomes" id="UP001454036"/>
    </source>
</evidence>
<organism evidence="2 3">
    <name type="scientific">Lithospermum erythrorhizon</name>
    <name type="common">Purple gromwell</name>
    <name type="synonym">Lithospermum officinale var. erythrorhizon</name>
    <dbReference type="NCBI Taxonomy" id="34254"/>
    <lineage>
        <taxon>Eukaryota</taxon>
        <taxon>Viridiplantae</taxon>
        <taxon>Streptophyta</taxon>
        <taxon>Embryophyta</taxon>
        <taxon>Tracheophyta</taxon>
        <taxon>Spermatophyta</taxon>
        <taxon>Magnoliopsida</taxon>
        <taxon>eudicotyledons</taxon>
        <taxon>Gunneridae</taxon>
        <taxon>Pentapetalae</taxon>
        <taxon>asterids</taxon>
        <taxon>lamiids</taxon>
        <taxon>Boraginales</taxon>
        <taxon>Boraginaceae</taxon>
        <taxon>Boraginoideae</taxon>
        <taxon>Lithospermeae</taxon>
        <taxon>Lithospermum</taxon>
    </lineage>
</organism>
<feature type="region of interest" description="Disordered" evidence="1">
    <location>
        <begin position="1"/>
        <end position="37"/>
    </location>
</feature>
<dbReference type="EMBL" id="BAABME010006359">
    <property type="protein sequence ID" value="GAA0168130.1"/>
    <property type="molecule type" value="Genomic_DNA"/>
</dbReference>
<name>A0AAV3QVR5_LITER</name>
<accession>A0AAV3QVR5</accession>
<dbReference type="Proteomes" id="UP001454036">
    <property type="component" value="Unassembled WGS sequence"/>
</dbReference>
<sequence length="226" mass="24868">MEPNGSNNNRPVGNDGLNQYNSADLPPESVPANAQGPVNLETRGTMPEVGCSHPPEVAGLIQGLTGTIVTSVMQHLREQIPQLRDKTPWNCHLSGRIGKRLILRMAHEHVVGQQSRHDALALEAVAPTPSTYAMVVLQCLAPLSPEIRSAIMQAGMKLTAFTKFTGKTDPEEHVAEFQSQMPFYQPDNRVYYMAFPSSLAGQALKWFNQLLGGCITSFEELKKRFT</sequence>
<evidence type="ECO:0000256" key="1">
    <source>
        <dbReference type="SAM" id="MobiDB-lite"/>
    </source>
</evidence>
<keyword evidence="3" id="KW-1185">Reference proteome</keyword>
<protein>
    <recommendedName>
        <fullName evidence="4">Retrotransposon gag domain-containing protein</fullName>
    </recommendedName>
</protein>
<evidence type="ECO:0008006" key="4">
    <source>
        <dbReference type="Google" id="ProtNLM"/>
    </source>
</evidence>
<comment type="caution">
    <text evidence="2">The sequence shown here is derived from an EMBL/GenBank/DDBJ whole genome shotgun (WGS) entry which is preliminary data.</text>
</comment>
<dbReference type="PANTHER" id="PTHR33223">
    <property type="entry name" value="CCHC-TYPE DOMAIN-CONTAINING PROTEIN"/>
    <property type="match status" value="1"/>
</dbReference>
<dbReference type="PANTHER" id="PTHR33223:SF10">
    <property type="entry name" value="AMINOTRANSFERASE-LIKE PLANT MOBILE DOMAIN-CONTAINING PROTEIN"/>
    <property type="match status" value="1"/>
</dbReference>
<reference evidence="2 3" key="1">
    <citation type="submission" date="2024-01" db="EMBL/GenBank/DDBJ databases">
        <title>The complete chloroplast genome sequence of Lithospermum erythrorhizon: insights into the phylogenetic relationship among Boraginaceae species and the maternal lineages of purple gromwells.</title>
        <authorList>
            <person name="Okada T."/>
            <person name="Watanabe K."/>
        </authorList>
    </citation>
    <scope>NUCLEOTIDE SEQUENCE [LARGE SCALE GENOMIC DNA]</scope>
</reference>